<reference evidence="2" key="1">
    <citation type="submission" date="2020-04" db="EMBL/GenBank/DDBJ databases">
        <title>Genomes of microviruses in a sewage oxidation pond.</title>
        <authorList>
            <person name="Schreck J."/>
            <person name="Kraberger S."/>
            <person name="Scotch M."/>
            <person name="Halden R.U."/>
            <person name="Varsani A."/>
        </authorList>
    </citation>
    <scope>NUCLEOTIDE SEQUENCE</scope>
    <source>
        <strain evidence="2">6434_413</strain>
    </source>
</reference>
<sequence length="289" mass="32960">MPFRRRTTRYRRNGKRPARATRYRRRSGYYPRIKGRRPTISRRRLLNITSKKKMDNMLPYSTNPDGSGGTPTSFGIPQSGGLFLWNATARDRVSSQGDANALALRESDTVFMRGLKERIVLTPNDSVSWMWRRITFTTKGATSIFAPIAHFIETSRGWNRLLVNSNSSTTSTAITSYIFDGASGTDWNDFMTAKVDTQRVTLKSDITKVIGSGNSFGRFHRYKYWYPMNKNFIYANDEQGETESTDVVHSLAKGGMGDYYVVDFFKCADPAGTHTLDFNPEATLYWHEK</sequence>
<feature type="region of interest" description="Disordered" evidence="1">
    <location>
        <begin position="1"/>
        <end position="26"/>
    </location>
</feature>
<evidence type="ECO:0000313" key="2">
    <source>
        <dbReference type="EMBL" id="QJB18631.1"/>
    </source>
</evidence>
<name>A0A858NF47_9VIRU</name>
<proteinExistence type="predicted"/>
<evidence type="ECO:0000256" key="1">
    <source>
        <dbReference type="SAM" id="MobiDB-lite"/>
    </source>
</evidence>
<dbReference type="EMBL" id="MT309858">
    <property type="protein sequence ID" value="QJB18631.1"/>
    <property type="molecule type" value="Genomic_DNA"/>
</dbReference>
<protein>
    <submittedName>
        <fullName evidence="2">Capsid protein</fullName>
    </submittedName>
</protein>
<organism evidence="2">
    <name type="scientific">Genomoviridae sp</name>
    <dbReference type="NCBI Taxonomy" id="2202565"/>
    <lineage>
        <taxon>Viruses</taxon>
        <taxon>Monodnaviria</taxon>
        <taxon>Shotokuvirae</taxon>
        <taxon>Cressdnaviricota</taxon>
        <taxon>Repensiviricetes</taxon>
        <taxon>Geplafuvirales</taxon>
        <taxon>Genomoviridae</taxon>
    </lineage>
</organism>
<accession>A0A858NF47</accession>